<proteinExistence type="predicted"/>
<name>A0ACB9RHA9_9MYRT</name>
<accession>A0ACB9RHA9</accession>
<dbReference type="EMBL" id="CM042883">
    <property type="protein sequence ID" value="KAI4378432.1"/>
    <property type="molecule type" value="Genomic_DNA"/>
</dbReference>
<evidence type="ECO:0000313" key="1">
    <source>
        <dbReference type="EMBL" id="KAI4378432.1"/>
    </source>
</evidence>
<protein>
    <submittedName>
        <fullName evidence="1">Uncharacterized protein</fullName>
    </submittedName>
</protein>
<organism evidence="1 2">
    <name type="scientific">Melastoma candidum</name>
    <dbReference type="NCBI Taxonomy" id="119954"/>
    <lineage>
        <taxon>Eukaryota</taxon>
        <taxon>Viridiplantae</taxon>
        <taxon>Streptophyta</taxon>
        <taxon>Embryophyta</taxon>
        <taxon>Tracheophyta</taxon>
        <taxon>Spermatophyta</taxon>
        <taxon>Magnoliopsida</taxon>
        <taxon>eudicotyledons</taxon>
        <taxon>Gunneridae</taxon>
        <taxon>Pentapetalae</taxon>
        <taxon>rosids</taxon>
        <taxon>malvids</taxon>
        <taxon>Myrtales</taxon>
        <taxon>Melastomataceae</taxon>
        <taxon>Melastomatoideae</taxon>
        <taxon>Melastomateae</taxon>
        <taxon>Melastoma</taxon>
    </lineage>
</organism>
<dbReference type="Proteomes" id="UP001057402">
    <property type="component" value="Chromosome 4"/>
</dbReference>
<gene>
    <name evidence="1" type="ORF">MLD38_015912</name>
</gene>
<evidence type="ECO:0000313" key="2">
    <source>
        <dbReference type="Proteomes" id="UP001057402"/>
    </source>
</evidence>
<comment type="caution">
    <text evidence="1">The sequence shown here is derived from an EMBL/GenBank/DDBJ whole genome shotgun (WGS) entry which is preliminary data.</text>
</comment>
<keyword evidence="2" id="KW-1185">Reference proteome</keyword>
<sequence length="244" mass="27584">MEDNHFLPYMFNDEGVHAFGIFDGHRRCSLLFGAAAAEFSCPALPGFLQTHCSIGRPPSDALKKSFTNTDTFFKEELDKSRKTRGVSKKDWHPSCSALVVQIEHVARLLEERELVTGAGGKVRWLVTHYIGDDDLKPAVTTKPEITETPLARDDEHLVIMNPSLVMARWTMGNTVWGRGCEYHKRHCQRCVPRDVQLKLQNMTVRIISRSLLSSSGLSRLQREYSRISPATSLQIKIQSSAWSQ</sequence>
<reference evidence="2" key="1">
    <citation type="journal article" date="2023" name="Front. Plant Sci.">
        <title>Chromosomal-level genome assembly of Melastoma candidum provides insights into trichome evolution.</title>
        <authorList>
            <person name="Zhong Y."/>
            <person name="Wu W."/>
            <person name="Sun C."/>
            <person name="Zou P."/>
            <person name="Liu Y."/>
            <person name="Dai S."/>
            <person name="Zhou R."/>
        </authorList>
    </citation>
    <scope>NUCLEOTIDE SEQUENCE [LARGE SCALE GENOMIC DNA]</scope>
</reference>